<comment type="function">
    <text evidence="9">Transcription factor that binds specifically to a 5'-AA[AG]G-3' consensus core sequence.</text>
</comment>
<dbReference type="PANTHER" id="PTHR31992">
    <property type="entry name" value="DOF ZINC FINGER PROTEIN DOF1.4-RELATED"/>
    <property type="match status" value="1"/>
</dbReference>
<name>A0AAD3XJ64_NEPGR</name>
<keyword evidence="1 9" id="KW-0479">Metal-binding</keyword>
<comment type="caution">
    <text evidence="12">The sequence shown here is derived from an EMBL/GenBank/DDBJ whole genome shotgun (WGS) entry which is preliminary data.</text>
</comment>
<keyword evidence="4 9" id="KW-0805">Transcription regulation</keyword>
<evidence type="ECO:0000256" key="6">
    <source>
        <dbReference type="ARBA" id="ARBA00023163"/>
    </source>
</evidence>
<evidence type="ECO:0000256" key="3">
    <source>
        <dbReference type="ARBA" id="ARBA00022833"/>
    </source>
</evidence>
<proteinExistence type="predicted"/>
<keyword evidence="6 9" id="KW-0804">Transcription</keyword>
<dbReference type="EMBL" id="BSYO01000006">
    <property type="protein sequence ID" value="GMH06494.1"/>
    <property type="molecule type" value="Genomic_DNA"/>
</dbReference>
<evidence type="ECO:0000256" key="8">
    <source>
        <dbReference type="PROSITE-ProRule" id="PRU00071"/>
    </source>
</evidence>
<dbReference type="AlphaFoldDB" id="A0AAD3XJ64"/>
<reference evidence="12" key="1">
    <citation type="submission" date="2023-05" db="EMBL/GenBank/DDBJ databases">
        <title>Nepenthes gracilis genome sequencing.</title>
        <authorList>
            <person name="Fukushima K."/>
        </authorList>
    </citation>
    <scope>NUCLEOTIDE SEQUENCE</scope>
    <source>
        <strain evidence="12">SING2019-196</strain>
    </source>
</reference>
<evidence type="ECO:0000256" key="4">
    <source>
        <dbReference type="ARBA" id="ARBA00023015"/>
    </source>
</evidence>
<dbReference type="Pfam" id="PF02701">
    <property type="entry name" value="Zn_ribbon_Dof"/>
    <property type="match status" value="1"/>
</dbReference>
<keyword evidence="7 8" id="KW-0539">Nucleus</keyword>
<feature type="domain" description="Dof-type" evidence="11">
    <location>
        <begin position="42"/>
        <end position="96"/>
    </location>
</feature>
<protein>
    <recommendedName>
        <fullName evidence="9">Dof zinc finger protein</fullName>
    </recommendedName>
</protein>
<gene>
    <name evidence="12" type="ORF">Nepgr_008334</name>
</gene>
<evidence type="ECO:0000256" key="9">
    <source>
        <dbReference type="RuleBase" id="RU369094"/>
    </source>
</evidence>
<feature type="region of interest" description="Disordered" evidence="10">
    <location>
        <begin position="87"/>
        <end position="109"/>
    </location>
</feature>
<dbReference type="GO" id="GO:0003677">
    <property type="term" value="F:DNA binding"/>
    <property type="evidence" value="ECO:0007669"/>
    <property type="project" value="UniProtKB-UniRule"/>
</dbReference>
<dbReference type="Proteomes" id="UP001279734">
    <property type="component" value="Unassembled WGS sequence"/>
</dbReference>
<dbReference type="PROSITE" id="PS01361">
    <property type="entry name" value="ZF_DOF_1"/>
    <property type="match status" value="1"/>
</dbReference>
<keyword evidence="2 8" id="KW-0863">Zinc-finger</keyword>
<dbReference type="InterPro" id="IPR045174">
    <property type="entry name" value="Dof"/>
</dbReference>
<evidence type="ECO:0000256" key="1">
    <source>
        <dbReference type="ARBA" id="ARBA00022723"/>
    </source>
</evidence>
<accession>A0AAD3XJ64</accession>
<evidence type="ECO:0000256" key="10">
    <source>
        <dbReference type="SAM" id="MobiDB-lite"/>
    </source>
</evidence>
<dbReference type="PROSITE" id="PS50884">
    <property type="entry name" value="ZF_DOF_2"/>
    <property type="match status" value="1"/>
</dbReference>
<dbReference type="PANTHER" id="PTHR31992:SF313">
    <property type="entry name" value="DOF ZINC FINGER PROTEIN DOF5.7"/>
    <property type="match status" value="1"/>
</dbReference>
<keyword evidence="5 8" id="KW-0238">DNA-binding</keyword>
<evidence type="ECO:0000313" key="13">
    <source>
        <dbReference type="Proteomes" id="UP001279734"/>
    </source>
</evidence>
<evidence type="ECO:0000256" key="2">
    <source>
        <dbReference type="ARBA" id="ARBA00022771"/>
    </source>
</evidence>
<dbReference type="GO" id="GO:0008270">
    <property type="term" value="F:zinc ion binding"/>
    <property type="evidence" value="ECO:0007669"/>
    <property type="project" value="UniProtKB-KW"/>
</dbReference>
<organism evidence="12 13">
    <name type="scientific">Nepenthes gracilis</name>
    <name type="common">Slender pitcher plant</name>
    <dbReference type="NCBI Taxonomy" id="150966"/>
    <lineage>
        <taxon>Eukaryota</taxon>
        <taxon>Viridiplantae</taxon>
        <taxon>Streptophyta</taxon>
        <taxon>Embryophyta</taxon>
        <taxon>Tracheophyta</taxon>
        <taxon>Spermatophyta</taxon>
        <taxon>Magnoliopsida</taxon>
        <taxon>eudicotyledons</taxon>
        <taxon>Gunneridae</taxon>
        <taxon>Pentapetalae</taxon>
        <taxon>Caryophyllales</taxon>
        <taxon>Nepenthaceae</taxon>
        <taxon>Nepenthes</taxon>
    </lineage>
</organism>
<evidence type="ECO:0000313" key="12">
    <source>
        <dbReference type="EMBL" id="GMH06494.1"/>
    </source>
</evidence>
<dbReference type="InterPro" id="IPR003851">
    <property type="entry name" value="Znf_Dof"/>
</dbReference>
<evidence type="ECO:0000256" key="5">
    <source>
        <dbReference type="ARBA" id="ARBA00023125"/>
    </source>
</evidence>
<comment type="subcellular location">
    <subcellularLocation>
        <location evidence="8 9">Nucleus</location>
    </subcellularLocation>
</comment>
<dbReference type="GO" id="GO:0003700">
    <property type="term" value="F:DNA-binding transcription factor activity"/>
    <property type="evidence" value="ECO:0007669"/>
    <property type="project" value="UniProtKB-UniRule"/>
</dbReference>
<evidence type="ECO:0000259" key="11">
    <source>
        <dbReference type="PROSITE" id="PS50884"/>
    </source>
</evidence>
<keyword evidence="3 9" id="KW-0862">Zinc</keyword>
<feature type="region of interest" description="Disordered" evidence="10">
    <location>
        <begin position="1"/>
        <end position="44"/>
    </location>
</feature>
<evidence type="ECO:0000256" key="7">
    <source>
        <dbReference type="ARBA" id="ARBA00023242"/>
    </source>
</evidence>
<dbReference type="GO" id="GO:0005634">
    <property type="term" value="C:nucleus"/>
    <property type="evidence" value="ECO:0007669"/>
    <property type="project" value="UniProtKB-SubCell"/>
</dbReference>
<sequence>MMSPDKLQVANMVTKKETHQSSGGDGGRKTSPSRRPPDQQPLKCPRCDSPNTKFCYYNNCSLTQPRHFCKTCRRYWTKGGALRNVPIGGGCRKNKKMKPSSSTSSSSLADDHHYKDLAFGGHKFFHGLPPAMDFQLGSLSLPRAGFFNQFSPFWDINGGPELGSSSCTSFLGFSSTAATLKQGESSGFRGSIQEMGLMNVNGNLASSIESLSSINQELHWKLQQQRFAMLLGIGGGGEDNNNYQKQTVSGIEKPPQPILFHDLEMSNSRKNGAAEWFFDSTFTQNPTYNGSNNNENSTTRSFNNGAHHAWTHDLHQFTGLP</sequence>
<keyword evidence="13" id="KW-1185">Reference proteome</keyword>